<dbReference type="AlphaFoldDB" id="A0A4Y2EVJ3"/>
<protein>
    <submittedName>
        <fullName evidence="1">Uncharacterized protein</fullName>
    </submittedName>
</protein>
<name>A0A4Y2EVJ3_ARAVE</name>
<dbReference type="EMBL" id="BGPR01000730">
    <property type="protein sequence ID" value="GBM33282.1"/>
    <property type="molecule type" value="Genomic_DNA"/>
</dbReference>
<dbReference type="Proteomes" id="UP000499080">
    <property type="component" value="Unassembled WGS sequence"/>
</dbReference>
<reference evidence="1 2" key="1">
    <citation type="journal article" date="2019" name="Sci. Rep.">
        <title>Orb-weaving spider Araneus ventricosus genome elucidates the spidroin gene catalogue.</title>
        <authorList>
            <person name="Kono N."/>
            <person name="Nakamura H."/>
            <person name="Ohtoshi R."/>
            <person name="Moran D.A.P."/>
            <person name="Shinohara A."/>
            <person name="Yoshida Y."/>
            <person name="Fujiwara M."/>
            <person name="Mori M."/>
            <person name="Tomita M."/>
            <person name="Arakawa K."/>
        </authorList>
    </citation>
    <scope>NUCLEOTIDE SEQUENCE [LARGE SCALE GENOMIC DNA]</scope>
</reference>
<comment type="caution">
    <text evidence="1">The sequence shown here is derived from an EMBL/GenBank/DDBJ whole genome shotgun (WGS) entry which is preliminary data.</text>
</comment>
<accession>A0A4Y2EVJ3</accession>
<gene>
    <name evidence="1" type="ORF">AVEN_101619_1</name>
</gene>
<evidence type="ECO:0000313" key="1">
    <source>
        <dbReference type="EMBL" id="GBM33282.1"/>
    </source>
</evidence>
<organism evidence="1 2">
    <name type="scientific">Araneus ventricosus</name>
    <name type="common">Orbweaver spider</name>
    <name type="synonym">Epeira ventricosa</name>
    <dbReference type="NCBI Taxonomy" id="182803"/>
    <lineage>
        <taxon>Eukaryota</taxon>
        <taxon>Metazoa</taxon>
        <taxon>Ecdysozoa</taxon>
        <taxon>Arthropoda</taxon>
        <taxon>Chelicerata</taxon>
        <taxon>Arachnida</taxon>
        <taxon>Araneae</taxon>
        <taxon>Araneomorphae</taxon>
        <taxon>Entelegynae</taxon>
        <taxon>Araneoidea</taxon>
        <taxon>Araneidae</taxon>
        <taxon>Araneus</taxon>
    </lineage>
</organism>
<proteinExistence type="predicted"/>
<sequence>MNGHRRKLVRDRFEELCKAGRCTLKNPSKYPPAVVVPESTPTQPTLLGLRLKKKTGVVEVWRGASSQVIHHLPRTKITRSVQNNPRVAARQDIIKTKLHKLA</sequence>
<evidence type="ECO:0000313" key="2">
    <source>
        <dbReference type="Proteomes" id="UP000499080"/>
    </source>
</evidence>
<keyword evidence="2" id="KW-1185">Reference proteome</keyword>